<comment type="caution">
    <text evidence="1">The sequence shown here is derived from an EMBL/GenBank/DDBJ whole genome shotgun (WGS) entry which is preliminary data.</text>
</comment>
<accession>A0ABR2JAV2</accession>
<organism evidence="1 2">
    <name type="scientific">Apiospora arundinis</name>
    <dbReference type="NCBI Taxonomy" id="335852"/>
    <lineage>
        <taxon>Eukaryota</taxon>
        <taxon>Fungi</taxon>
        <taxon>Dikarya</taxon>
        <taxon>Ascomycota</taxon>
        <taxon>Pezizomycotina</taxon>
        <taxon>Sordariomycetes</taxon>
        <taxon>Xylariomycetidae</taxon>
        <taxon>Amphisphaeriales</taxon>
        <taxon>Apiosporaceae</taxon>
        <taxon>Apiospora</taxon>
    </lineage>
</organism>
<proteinExistence type="predicted"/>
<reference evidence="1 2" key="1">
    <citation type="journal article" date="2024" name="IMA Fungus">
        <title>Apiospora arundinis, a panoply of carbohydrate-active enzymes and secondary metabolites.</title>
        <authorList>
            <person name="Sorensen T."/>
            <person name="Petersen C."/>
            <person name="Muurmann A.T."/>
            <person name="Christiansen J.V."/>
            <person name="Brundto M.L."/>
            <person name="Overgaard C.K."/>
            <person name="Boysen A.T."/>
            <person name="Wollenberg R.D."/>
            <person name="Larsen T.O."/>
            <person name="Sorensen J.L."/>
            <person name="Nielsen K.L."/>
            <person name="Sondergaard T.E."/>
        </authorList>
    </citation>
    <scope>NUCLEOTIDE SEQUENCE [LARGE SCALE GENOMIC DNA]</scope>
    <source>
        <strain evidence="1 2">AAU 773</strain>
    </source>
</reference>
<protein>
    <submittedName>
        <fullName evidence="1">Uncharacterized protein</fullName>
    </submittedName>
</protein>
<sequence length="159" mass="18273">MPRYIKVASYFSIENNWMDKSLIAEVLNGFFSDEGLNTEEERDIRAQWTRLTGMTTRLDDQNCYIILHDYIAQLMGVGLLPEDTFWPIPVFSKAFGESYPKGNPIRDVNFAAATRYVYHAKDQLMSPACMSRLAPHLNAGNGIDMPFKFGRSFEEEEEE</sequence>
<keyword evidence="2" id="KW-1185">Reference proteome</keyword>
<name>A0ABR2JAV2_9PEZI</name>
<evidence type="ECO:0000313" key="1">
    <source>
        <dbReference type="EMBL" id="KAK8874939.1"/>
    </source>
</evidence>
<gene>
    <name evidence="1" type="ORF">PGQ11_005453</name>
</gene>
<dbReference type="Proteomes" id="UP001390339">
    <property type="component" value="Unassembled WGS sequence"/>
</dbReference>
<evidence type="ECO:0000313" key="2">
    <source>
        <dbReference type="Proteomes" id="UP001390339"/>
    </source>
</evidence>
<dbReference type="EMBL" id="JAPCWZ010000003">
    <property type="protein sequence ID" value="KAK8874939.1"/>
    <property type="molecule type" value="Genomic_DNA"/>
</dbReference>